<keyword evidence="3" id="KW-1185">Reference proteome</keyword>
<dbReference type="InterPro" id="IPR010982">
    <property type="entry name" value="Lambda_DNA-bd_dom_sf"/>
</dbReference>
<dbReference type="PROSITE" id="PS50943">
    <property type="entry name" value="HTH_CROC1"/>
    <property type="match status" value="1"/>
</dbReference>
<dbReference type="AlphaFoldDB" id="A0A7X2H1R7"/>
<gene>
    <name evidence="2" type="ORF">GJB61_02945</name>
</gene>
<dbReference type="RefSeq" id="WP_154116930.1">
    <property type="nucleotide sequence ID" value="NZ_WJXB01000001.1"/>
</dbReference>
<evidence type="ECO:0000313" key="2">
    <source>
        <dbReference type="EMBL" id="MRN51956.1"/>
    </source>
</evidence>
<dbReference type="SMART" id="SM00530">
    <property type="entry name" value="HTH_XRE"/>
    <property type="match status" value="1"/>
</dbReference>
<name>A0A7X2H1R7_9BACL</name>
<comment type="caution">
    <text evidence="2">The sequence shown here is derived from an EMBL/GenBank/DDBJ whole genome shotgun (WGS) entry which is preliminary data.</text>
</comment>
<dbReference type="SUPFAM" id="SSF47413">
    <property type="entry name" value="lambda repressor-like DNA-binding domains"/>
    <property type="match status" value="1"/>
</dbReference>
<dbReference type="Gene3D" id="1.10.260.40">
    <property type="entry name" value="lambda repressor-like DNA-binding domains"/>
    <property type="match status" value="1"/>
</dbReference>
<dbReference type="CDD" id="cd00093">
    <property type="entry name" value="HTH_XRE"/>
    <property type="match status" value="1"/>
</dbReference>
<organism evidence="2 3">
    <name type="scientific">Paenibacillus monticola</name>
    <dbReference type="NCBI Taxonomy" id="2666075"/>
    <lineage>
        <taxon>Bacteria</taxon>
        <taxon>Bacillati</taxon>
        <taxon>Bacillota</taxon>
        <taxon>Bacilli</taxon>
        <taxon>Bacillales</taxon>
        <taxon>Paenibacillaceae</taxon>
        <taxon>Paenibacillus</taxon>
    </lineage>
</organism>
<reference evidence="2 3" key="1">
    <citation type="submission" date="2019-11" db="EMBL/GenBank/DDBJ databases">
        <title>Paenibacillus monticola sp. nov., a novel PGPR strain isolated from mountain sample in China.</title>
        <authorList>
            <person name="Zhao Q."/>
            <person name="Li H.-P."/>
            <person name="Zhang J.-L."/>
        </authorList>
    </citation>
    <scope>NUCLEOTIDE SEQUENCE [LARGE SCALE GENOMIC DNA]</scope>
    <source>
        <strain evidence="2 3">LC-T2</strain>
    </source>
</reference>
<dbReference type="Pfam" id="PF13443">
    <property type="entry name" value="HTH_26"/>
    <property type="match status" value="1"/>
</dbReference>
<dbReference type="Proteomes" id="UP000463051">
    <property type="component" value="Unassembled WGS sequence"/>
</dbReference>
<proteinExistence type="predicted"/>
<evidence type="ECO:0000313" key="3">
    <source>
        <dbReference type="Proteomes" id="UP000463051"/>
    </source>
</evidence>
<dbReference type="GO" id="GO:0003677">
    <property type="term" value="F:DNA binding"/>
    <property type="evidence" value="ECO:0007669"/>
    <property type="project" value="InterPro"/>
</dbReference>
<dbReference type="EMBL" id="WJXB01000001">
    <property type="protein sequence ID" value="MRN51956.1"/>
    <property type="molecule type" value="Genomic_DNA"/>
</dbReference>
<accession>A0A7X2H1R7</accession>
<dbReference type="InterPro" id="IPR001387">
    <property type="entry name" value="Cro/C1-type_HTH"/>
</dbReference>
<protein>
    <submittedName>
        <fullName evidence="2">Helix-turn-helix domain-containing protein</fullName>
    </submittedName>
</protein>
<evidence type="ECO:0000259" key="1">
    <source>
        <dbReference type="PROSITE" id="PS50943"/>
    </source>
</evidence>
<feature type="domain" description="HTH cro/C1-type" evidence="1">
    <location>
        <begin position="9"/>
        <end position="63"/>
    </location>
</feature>
<sequence length="71" mass="8064">MGLRIEENMQRLINKKNWTIYRLAKESNVAVSALYNIGKKRQGPYAETLIKLADALGVTVDELLRGKDESE</sequence>